<feature type="binding site" evidence="4">
    <location>
        <position position="73"/>
    </location>
    <ligand>
        <name>Zn(2+)</name>
        <dbReference type="ChEBI" id="CHEBI:29105"/>
    </ligand>
</feature>
<organism evidence="5 6">
    <name type="scientific">Dyadobacter frigoris</name>
    <dbReference type="NCBI Taxonomy" id="2576211"/>
    <lineage>
        <taxon>Bacteria</taxon>
        <taxon>Pseudomonadati</taxon>
        <taxon>Bacteroidota</taxon>
        <taxon>Cytophagia</taxon>
        <taxon>Cytophagales</taxon>
        <taxon>Spirosomataceae</taxon>
        <taxon>Dyadobacter</taxon>
    </lineage>
</organism>
<sequence>MHEISLVRNIFRTLEEEFPYDFGQIRDIYLTVGLLSNVQPIAMENAFQAVLEDEPRYRKTKLKVEVLPILIHCSDCDKNTAVEQYRFVCTFCGKPSKEVIQGEELLIKKVEFED</sequence>
<keyword evidence="1 4" id="KW-0533">Nickel</keyword>
<dbReference type="OrthoDB" id="9800361at2"/>
<dbReference type="HAMAP" id="MF_00213">
    <property type="entry name" value="HypA_HybF"/>
    <property type="match status" value="1"/>
</dbReference>
<feature type="binding site" evidence="4">
    <location>
        <position position="92"/>
    </location>
    <ligand>
        <name>Zn(2+)</name>
        <dbReference type="ChEBI" id="CHEBI:29105"/>
    </ligand>
</feature>
<dbReference type="PANTHER" id="PTHR34535:SF3">
    <property type="entry name" value="HYDROGENASE MATURATION FACTOR HYPA"/>
    <property type="match status" value="1"/>
</dbReference>
<dbReference type="Pfam" id="PF01155">
    <property type="entry name" value="HypA"/>
    <property type="match status" value="1"/>
</dbReference>
<keyword evidence="3 4" id="KW-0862">Zinc</keyword>
<feature type="binding site" evidence="4">
    <location>
        <position position="76"/>
    </location>
    <ligand>
        <name>Zn(2+)</name>
        <dbReference type="ChEBI" id="CHEBI:29105"/>
    </ligand>
</feature>
<dbReference type="PIRSF" id="PIRSF004761">
    <property type="entry name" value="Hydrgn_mat_HypA"/>
    <property type="match status" value="1"/>
</dbReference>
<evidence type="ECO:0000256" key="1">
    <source>
        <dbReference type="ARBA" id="ARBA00022596"/>
    </source>
</evidence>
<keyword evidence="6" id="KW-1185">Reference proteome</keyword>
<evidence type="ECO:0000256" key="3">
    <source>
        <dbReference type="ARBA" id="ARBA00022833"/>
    </source>
</evidence>
<accession>A0A4U6CV84</accession>
<evidence type="ECO:0000256" key="4">
    <source>
        <dbReference type="HAMAP-Rule" id="MF_00213"/>
    </source>
</evidence>
<dbReference type="GO" id="GO:0016151">
    <property type="term" value="F:nickel cation binding"/>
    <property type="evidence" value="ECO:0007669"/>
    <property type="project" value="UniProtKB-UniRule"/>
</dbReference>
<dbReference type="RefSeq" id="WP_137343858.1">
    <property type="nucleotide sequence ID" value="NZ_BSQH01000005.1"/>
</dbReference>
<proteinExistence type="inferred from homology"/>
<dbReference type="GO" id="GO:0008270">
    <property type="term" value="F:zinc ion binding"/>
    <property type="evidence" value="ECO:0007669"/>
    <property type="project" value="UniProtKB-UniRule"/>
</dbReference>
<protein>
    <recommendedName>
        <fullName evidence="4">Hydrogenase maturation factor HypA</fullName>
    </recommendedName>
</protein>
<feature type="binding site" evidence="4">
    <location>
        <position position="2"/>
    </location>
    <ligand>
        <name>Ni(2+)</name>
        <dbReference type="ChEBI" id="CHEBI:49786"/>
    </ligand>
</feature>
<dbReference type="Proteomes" id="UP000304900">
    <property type="component" value="Unassembled WGS sequence"/>
</dbReference>
<comment type="caution">
    <text evidence="5">The sequence shown here is derived from an EMBL/GenBank/DDBJ whole genome shotgun (WGS) entry which is preliminary data.</text>
</comment>
<gene>
    <name evidence="4" type="primary">hypA</name>
    <name evidence="5" type="ORF">FDK13_30745</name>
</gene>
<comment type="function">
    <text evidence="4">Involved in the maturation of [NiFe] hydrogenases. Required for nickel insertion into the metal center of the hydrogenase.</text>
</comment>
<name>A0A4U6CV84_9BACT</name>
<dbReference type="EMBL" id="SZVO01000021">
    <property type="protein sequence ID" value="TKT86998.1"/>
    <property type="molecule type" value="Genomic_DNA"/>
</dbReference>
<dbReference type="GO" id="GO:0051604">
    <property type="term" value="P:protein maturation"/>
    <property type="evidence" value="ECO:0007669"/>
    <property type="project" value="InterPro"/>
</dbReference>
<evidence type="ECO:0000313" key="6">
    <source>
        <dbReference type="Proteomes" id="UP000304900"/>
    </source>
</evidence>
<dbReference type="AlphaFoldDB" id="A0A4U6CV84"/>
<dbReference type="PANTHER" id="PTHR34535">
    <property type="entry name" value="HYDROGENASE MATURATION FACTOR HYPA"/>
    <property type="match status" value="1"/>
</dbReference>
<dbReference type="Gene3D" id="3.30.2320.80">
    <property type="match status" value="1"/>
</dbReference>
<reference evidence="5 6" key="1">
    <citation type="submission" date="2019-05" db="EMBL/GenBank/DDBJ databases">
        <title>Dyadobacter AR-3-8 sp. nov., isolated from arctic soil.</title>
        <authorList>
            <person name="Chaudhary D.K."/>
        </authorList>
    </citation>
    <scope>NUCLEOTIDE SEQUENCE [LARGE SCALE GENOMIC DNA]</scope>
    <source>
        <strain evidence="5 6">AR-3-8</strain>
    </source>
</reference>
<feature type="binding site" evidence="4">
    <location>
        <position position="89"/>
    </location>
    <ligand>
        <name>Zn(2+)</name>
        <dbReference type="ChEBI" id="CHEBI:29105"/>
    </ligand>
</feature>
<keyword evidence="2 4" id="KW-0479">Metal-binding</keyword>
<evidence type="ECO:0000313" key="5">
    <source>
        <dbReference type="EMBL" id="TKT86998.1"/>
    </source>
</evidence>
<dbReference type="InterPro" id="IPR000688">
    <property type="entry name" value="HypA/HybF"/>
</dbReference>
<evidence type="ECO:0000256" key="2">
    <source>
        <dbReference type="ARBA" id="ARBA00022723"/>
    </source>
</evidence>
<comment type="similarity">
    <text evidence="4">Belongs to the HypA/HybF family.</text>
</comment>